<feature type="transmembrane region" description="Helical" evidence="10">
    <location>
        <begin position="16"/>
        <end position="38"/>
    </location>
</feature>
<keyword evidence="6 10" id="KW-0472">Membrane</keyword>
<sequence>MPYCDYQGVDRISRNVYFYARVSCQYFIPLVVLSFCYCRVGCEMWGSRVPGNADNQRDAVLLNNKRKVLKMLVIVVVMFVICWLPFQLFYVVFSIFPNIGEFRYINVIFFCSHWLAMANSCCNPFIYGIYNEKFKREFKNKFQKSICHEGRYSMEPQSSDMENGSEELRSRFSLQRSLRNKFLGASTKTTLDRAASVPGKELEPLAGGGPPINLTGPD</sequence>
<comment type="caution">
    <text evidence="12">The sequence shown here is derived from an EMBL/GenBank/DDBJ whole genome shotgun (WGS) entry which is preliminary data.</text>
</comment>
<evidence type="ECO:0000256" key="1">
    <source>
        <dbReference type="ARBA" id="ARBA00004141"/>
    </source>
</evidence>
<keyword evidence="5" id="KW-0297">G-protein coupled receptor</keyword>
<dbReference type="Gene3D" id="1.20.1070.10">
    <property type="entry name" value="Rhodopsin 7-helix transmembrane proteins"/>
    <property type="match status" value="1"/>
</dbReference>
<dbReference type="PROSITE" id="PS50262">
    <property type="entry name" value="G_PROTEIN_RECEP_F1_2"/>
    <property type="match status" value="1"/>
</dbReference>
<feature type="region of interest" description="Disordered" evidence="9">
    <location>
        <begin position="190"/>
        <end position="218"/>
    </location>
</feature>
<organism evidence="12 13">
    <name type="scientific">Amphibalanus amphitrite</name>
    <name type="common">Striped barnacle</name>
    <name type="synonym">Balanus amphitrite</name>
    <dbReference type="NCBI Taxonomy" id="1232801"/>
    <lineage>
        <taxon>Eukaryota</taxon>
        <taxon>Metazoa</taxon>
        <taxon>Ecdysozoa</taxon>
        <taxon>Arthropoda</taxon>
        <taxon>Crustacea</taxon>
        <taxon>Multicrustacea</taxon>
        <taxon>Cirripedia</taxon>
        <taxon>Thoracica</taxon>
        <taxon>Thoracicalcarea</taxon>
        <taxon>Balanomorpha</taxon>
        <taxon>Balanoidea</taxon>
        <taxon>Balanidae</taxon>
        <taxon>Amphibalaninae</taxon>
        <taxon>Amphibalanus</taxon>
    </lineage>
</organism>
<dbReference type="GO" id="GO:0005886">
    <property type="term" value="C:plasma membrane"/>
    <property type="evidence" value="ECO:0007669"/>
    <property type="project" value="TreeGrafter"/>
</dbReference>
<evidence type="ECO:0000256" key="6">
    <source>
        <dbReference type="ARBA" id="ARBA00023136"/>
    </source>
</evidence>
<evidence type="ECO:0000256" key="7">
    <source>
        <dbReference type="ARBA" id="ARBA00023170"/>
    </source>
</evidence>
<evidence type="ECO:0000256" key="9">
    <source>
        <dbReference type="SAM" id="MobiDB-lite"/>
    </source>
</evidence>
<dbReference type="OrthoDB" id="9445642at2759"/>
<evidence type="ECO:0000256" key="10">
    <source>
        <dbReference type="SAM" id="Phobius"/>
    </source>
</evidence>
<keyword evidence="13" id="KW-1185">Reference proteome</keyword>
<dbReference type="GO" id="GO:0004930">
    <property type="term" value="F:G protein-coupled receptor activity"/>
    <property type="evidence" value="ECO:0007669"/>
    <property type="project" value="UniProtKB-KW"/>
</dbReference>
<comment type="subcellular location">
    <subcellularLocation>
        <location evidence="1">Membrane</location>
        <topology evidence="1">Multi-pass membrane protein</topology>
    </subcellularLocation>
</comment>
<dbReference type="PANTHER" id="PTHR45695:SF9">
    <property type="entry name" value="LEUCOKININ RECEPTOR"/>
    <property type="match status" value="1"/>
</dbReference>
<feature type="transmembrane region" description="Helical" evidence="10">
    <location>
        <begin position="104"/>
        <end position="130"/>
    </location>
</feature>
<evidence type="ECO:0000256" key="8">
    <source>
        <dbReference type="ARBA" id="ARBA00023224"/>
    </source>
</evidence>
<feature type="transmembrane region" description="Helical" evidence="10">
    <location>
        <begin position="71"/>
        <end position="92"/>
    </location>
</feature>
<accession>A0A6A4X3M1</accession>
<feature type="domain" description="G-protein coupled receptors family 1 profile" evidence="11">
    <location>
        <begin position="1"/>
        <end position="127"/>
    </location>
</feature>
<evidence type="ECO:0000256" key="2">
    <source>
        <dbReference type="ARBA" id="ARBA00010663"/>
    </source>
</evidence>
<name>A0A6A4X3M1_AMPAM</name>
<reference evidence="12 13" key="1">
    <citation type="submission" date="2019-07" db="EMBL/GenBank/DDBJ databases">
        <title>Draft genome assembly of a fouling barnacle, Amphibalanus amphitrite (Darwin, 1854): The first reference genome for Thecostraca.</title>
        <authorList>
            <person name="Kim W."/>
        </authorList>
    </citation>
    <scope>NUCLEOTIDE SEQUENCE [LARGE SCALE GENOMIC DNA]</scope>
    <source>
        <strain evidence="12">SNU_AA5</strain>
        <tissue evidence="12">Soma without cirri and trophi</tissue>
    </source>
</reference>
<evidence type="ECO:0000259" key="11">
    <source>
        <dbReference type="PROSITE" id="PS50262"/>
    </source>
</evidence>
<keyword evidence="3 10" id="KW-0812">Transmembrane</keyword>
<evidence type="ECO:0000313" key="13">
    <source>
        <dbReference type="Proteomes" id="UP000440578"/>
    </source>
</evidence>
<evidence type="ECO:0000256" key="4">
    <source>
        <dbReference type="ARBA" id="ARBA00022989"/>
    </source>
</evidence>
<evidence type="ECO:0000256" key="3">
    <source>
        <dbReference type="ARBA" id="ARBA00022692"/>
    </source>
</evidence>
<dbReference type="Pfam" id="PF00001">
    <property type="entry name" value="7tm_1"/>
    <property type="match status" value="1"/>
</dbReference>
<evidence type="ECO:0000313" key="12">
    <source>
        <dbReference type="EMBL" id="KAF0312099.1"/>
    </source>
</evidence>
<dbReference type="AlphaFoldDB" id="A0A6A4X3M1"/>
<keyword evidence="4 10" id="KW-1133">Transmembrane helix</keyword>
<proteinExistence type="inferred from homology"/>
<evidence type="ECO:0000256" key="5">
    <source>
        <dbReference type="ARBA" id="ARBA00023040"/>
    </source>
</evidence>
<dbReference type="Proteomes" id="UP000440578">
    <property type="component" value="Unassembled WGS sequence"/>
</dbReference>
<dbReference type="PRINTS" id="PR00237">
    <property type="entry name" value="GPCRRHODOPSN"/>
</dbReference>
<dbReference type="InterPro" id="IPR017452">
    <property type="entry name" value="GPCR_Rhodpsn_7TM"/>
</dbReference>
<comment type="similarity">
    <text evidence="2">Belongs to the G-protein coupled receptor 1 family.</text>
</comment>
<protein>
    <submittedName>
        <fullName evidence="12">Tachykinin-like peptides receptor 99D</fullName>
    </submittedName>
</protein>
<dbReference type="EMBL" id="VIIS01000191">
    <property type="protein sequence ID" value="KAF0312099.1"/>
    <property type="molecule type" value="Genomic_DNA"/>
</dbReference>
<gene>
    <name evidence="12" type="primary">TkR99D_1</name>
    <name evidence="12" type="ORF">FJT64_017142</name>
</gene>
<keyword evidence="7 12" id="KW-0675">Receptor</keyword>
<dbReference type="PANTHER" id="PTHR45695">
    <property type="entry name" value="LEUCOKININ RECEPTOR-RELATED"/>
    <property type="match status" value="1"/>
</dbReference>
<dbReference type="InterPro" id="IPR000276">
    <property type="entry name" value="GPCR_Rhodpsn"/>
</dbReference>
<dbReference type="SUPFAM" id="SSF81321">
    <property type="entry name" value="Family A G protein-coupled receptor-like"/>
    <property type="match status" value="1"/>
</dbReference>
<keyword evidence="8" id="KW-0807">Transducer</keyword>